<dbReference type="AlphaFoldDB" id="A0A369QK52"/>
<dbReference type="PANTHER" id="PTHR41339">
    <property type="entry name" value="LIPL48"/>
    <property type="match status" value="1"/>
</dbReference>
<feature type="region of interest" description="Disordered" evidence="1">
    <location>
        <begin position="264"/>
        <end position="288"/>
    </location>
</feature>
<gene>
    <name evidence="3" type="ORF">AHMF7616_03921</name>
</gene>
<dbReference type="PANTHER" id="PTHR41339:SF1">
    <property type="entry name" value="SECRETED PROTEIN"/>
    <property type="match status" value="1"/>
</dbReference>
<dbReference type="RefSeq" id="WP_115374321.1">
    <property type="nucleotide sequence ID" value="NZ_QASA01000001.1"/>
</dbReference>
<sequence>MKNLQKITWFFLALLLAFTACDDNDNDNDGGTDPNPVDPTAFAITANATTNLNEITGDLKTGTITLEASKKYLLKGFVKIGDGATLTIPAGTIIKGDFASKGTLIIERGGKIMAEGTAAQPIVFTSNAAKGSRGPSNWGGIVIAGKAPINQAGGEAEFEGGYKVKFGGTEPNDNSGKLKYVRIEFGGIALLPNQEINGLTMGGVGAGTEIDYVQVSYSGDDAFEWFGGTVNAKHLIAYRTLDDDFDSDFGYSGKIQYAVASRDPLNADQSGSNGFESDNDPTGTDATPKTSVMFSNVSLFGPYKTTGMSIDPNFKTGVHIRRNSAMSLLNSVVAGYPTGLLIDDAKSEANATANALQIKNTIIAAATTPLAVKSGSTWDINTWFNTAGFGNSIVTANADLMMAGDPYGLTTPNFQPAAGSPLLTGASFTGLTGFDAVTYRGAFDGTTDWTAGWANFNPQNTDY</sequence>
<evidence type="ECO:0008006" key="5">
    <source>
        <dbReference type="Google" id="ProtNLM"/>
    </source>
</evidence>
<protein>
    <recommendedName>
        <fullName evidence="5">T9SS C-terminal target domain-containing protein</fullName>
    </recommendedName>
</protein>
<evidence type="ECO:0000313" key="4">
    <source>
        <dbReference type="Proteomes" id="UP000253919"/>
    </source>
</evidence>
<comment type="caution">
    <text evidence="3">The sequence shown here is derived from an EMBL/GenBank/DDBJ whole genome shotgun (WGS) entry which is preliminary data.</text>
</comment>
<keyword evidence="2" id="KW-0732">Signal</keyword>
<dbReference type="OrthoDB" id="1521716at2"/>
<dbReference type="EMBL" id="QASA01000001">
    <property type="protein sequence ID" value="RDC65291.1"/>
    <property type="molecule type" value="Genomic_DNA"/>
</dbReference>
<organism evidence="3 4">
    <name type="scientific">Adhaeribacter pallidiroseus</name>
    <dbReference type="NCBI Taxonomy" id="2072847"/>
    <lineage>
        <taxon>Bacteria</taxon>
        <taxon>Pseudomonadati</taxon>
        <taxon>Bacteroidota</taxon>
        <taxon>Cytophagia</taxon>
        <taxon>Cytophagales</taxon>
        <taxon>Hymenobacteraceae</taxon>
        <taxon>Adhaeribacter</taxon>
    </lineage>
</organism>
<reference evidence="3 4" key="1">
    <citation type="submission" date="2018-04" db="EMBL/GenBank/DDBJ databases">
        <title>Adhaeribacter sp. HMF7616 genome sequencing and assembly.</title>
        <authorList>
            <person name="Kang H."/>
            <person name="Kang J."/>
            <person name="Cha I."/>
            <person name="Kim H."/>
            <person name="Joh K."/>
        </authorList>
    </citation>
    <scope>NUCLEOTIDE SEQUENCE [LARGE SCALE GENOMIC DNA]</scope>
    <source>
        <strain evidence="3 4">HMF7616</strain>
    </source>
</reference>
<dbReference type="PROSITE" id="PS51257">
    <property type="entry name" value="PROKAR_LIPOPROTEIN"/>
    <property type="match status" value="1"/>
</dbReference>
<evidence type="ECO:0000256" key="1">
    <source>
        <dbReference type="SAM" id="MobiDB-lite"/>
    </source>
</evidence>
<accession>A0A369QK52</accession>
<evidence type="ECO:0000313" key="3">
    <source>
        <dbReference type="EMBL" id="RDC65291.1"/>
    </source>
</evidence>
<proteinExistence type="predicted"/>
<name>A0A369QK52_9BACT</name>
<evidence type="ECO:0000256" key="2">
    <source>
        <dbReference type="SAM" id="SignalP"/>
    </source>
</evidence>
<keyword evidence="4" id="KW-1185">Reference proteome</keyword>
<feature type="signal peptide" evidence="2">
    <location>
        <begin position="1"/>
        <end position="22"/>
    </location>
</feature>
<feature type="compositionally biased region" description="Polar residues" evidence="1">
    <location>
        <begin position="267"/>
        <end position="288"/>
    </location>
</feature>
<feature type="chain" id="PRO_5016992892" description="T9SS C-terminal target domain-containing protein" evidence="2">
    <location>
        <begin position="23"/>
        <end position="463"/>
    </location>
</feature>
<dbReference type="Proteomes" id="UP000253919">
    <property type="component" value="Unassembled WGS sequence"/>
</dbReference>